<proteinExistence type="predicted"/>
<gene>
    <name evidence="1" type="ORF">SAMN05443244_0947</name>
</gene>
<organism evidence="1 2">
    <name type="scientific">Terriglobus roseus</name>
    <dbReference type="NCBI Taxonomy" id="392734"/>
    <lineage>
        <taxon>Bacteria</taxon>
        <taxon>Pseudomonadati</taxon>
        <taxon>Acidobacteriota</taxon>
        <taxon>Terriglobia</taxon>
        <taxon>Terriglobales</taxon>
        <taxon>Acidobacteriaceae</taxon>
        <taxon>Terriglobus</taxon>
    </lineage>
</organism>
<evidence type="ECO:0000313" key="2">
    <source>
        <dbReference type="Proteomes" id="UP000182409"/>
    </source>
</evidence>
<protein>
    <submittedName>
        <fullName evidence="1">Uncharacterized protein</fullName>
    </submittedName>
</protein>
<dbReference type="AlphaFoldDB" id="A0A1H4K182"/>
<reference evidence="1 2" key="1">
    <citation type="submission" date="2016-10" db="EMBL/GenBank/DDBJ databases">
        <authorList>
            <person name="de Groot N.N."/>
        </authorList>
    </citation>
    <scope>NUCLEOTIDE SEQUENCE [LARGE SCALE GENOMIC DNA]</scope>
    <source>
        <strain evidence="1 2">AB35.6</strain>
    </source>
</reference>
<dbReference type="Proteomes" id="UP000182409">
    <property type="component" value="Unassembled WGS sequence"/>
</dbReference>
<sequence>MNRALTPEGIRYHLLITDTARAGLFVMASLEGFCLPEVCVPVWQRPAQALQTACLRSWNVHAIVACFLPVNRGSDDRYAVLEIVAPYANGTLKRVDPRRSFIRLADEQMDALTTLSTSGNGGSTSALGWIQEAITWVEASVGCHGVRPRENWDPKDDPLA</sequence>
<accession>A0A1H4K182</accession>
<evidence type="ECO:0000313" key="1">
    <source>
        <dbReference type="EMBL" id="SEB52271.1"/>
    </source>
</evidence>
<name>A0A1H4K182_9BACT</name>
<dbReference type="EMBL" id="FNSD01000001">
    <property type="protein sequence ID" value="SEB52271.1"/>
    <property type="molecule type" value="Genomic_DNA"/>
</dbReference>